<comment type="caution">
    <text evidence="2">The sequence shown here is derived from an EMBL/GenBank/DDBJ whole genome shotgun (WGS) entry which is preliminary data.</text>
</comment>
<dbReference type="AlphaFoldDB" id="A0A5K1VU65"/>
<dbReference type="PANTHER" id="PTHR12820">
    <property type="entry name" value="VACUOLAR SORTING PROTEIN 53"/>
    <property type="match status" value="1"/>
</dbReference>
<dbReference type="Pfam" id="PF04100">
    <property type="entry name" value="Vps53_N"/>
    <property type="match status" value="1"/>
</dbReference>
<dbReference type="VEuPathDB" id="AmoebaDB:EHI_073620"/>
<dbReference type="OMA" id="YKFAEAK"/>
<evidence type="ECO:0000259" key="1">
    <source>
        <dbReference type="Pfam" id="PF04100"/>
    </source>
</evidence>
<gene>
    <name evidence="2" type="ORF">CL6EHI_073620</name>
</gene>
<reference evidence="2 3" key="1">
    <citation type="submission" date="2016-05" db="EMBL/GenBank/DDBJ databases">
        <title>First whole genome sequencing of Entamoeba histolytica HM1:IMSS-clone-6.</title>
        <authorList>
            <person name="Mukherjee Avik.K."/>
            <person name="Izumyama S."/>
            <person name="Nakada-Tsukui K."/>
            <person name="Nozaki T."/>
        </authorList>
    </citation>
    <scope>NUCLEOTIDE SEQUENCE [LARGE SCALE GENOMIC DNA]</scope>
    <source>
        <strain evidence="2 3">HM1:IMSS clone 6</strain>
    </source>
</reference>
<accession>A0A5K1VU65</accession>
<evidence type="ECO:0000313" key="2">
    <source>
        <dbReference type="EMBL" id="GAT93509.1"/>
    </source>
</evidence>
<organism evidence="2 3">
    <name type="scientific">Entamoeba histolytica</name>
    <dbReference type="NCBI Taxonomy" id="5759"/>
    <lineage>
        <taxon>Eukaryota</taxon>
        <taxon>Amoebozoa</taxon>
        <taxon>Evosea</taxon>
        <taxon>Archamoebae</taxon>
        <taxon>Mastigamoebida</taxon>
        <taxon>Entamoebidae</taxon>
        <taxon>Entamoeba</taxon>
    </lineage>
</organism>
<dbReference type="Proteomes" id="UP000078387">
    <property type="component" value="Unassembled WGS sequence"/>
</dbReference>
<dbReference type="VEuPathDB" id="AmoebaDB:KM1_131570"/>
<dbReference type="PANTHER" id="PTHR12820:SF0">
    <property type="entry name" value="VACUOLAR PROTEIN SORTING-ASSOCIATED PROTEIN 53 HOMOLOG"/>
    <property type="match status" value="1"/>
</dbReference>
<dbReference type="VEuPathDB" id="AmoebaDB:EHI5A_111440"/>
<dbReference type="InterPro" id="IPR007234">
    <property type="entry name" value="Vps53_N"/>
</dbReference>
<dbReference type="GO" id="GO:0042147">
    <property type="term" value="P:retrograde transport, endosome to Golgi"/>
    <property type="evidence" value="ECO:0007669"/>
    <property type="project" value="InterPro"/>
</dbReference>
<name>A0A5K1VU65_ENTHI</name>
<dbReference type="EMBL" id="BDEQ01000001">
    <property type="protein sequence ID" value="GAT93509.1"/>
    <property type="molecule type" value="Genomic_DNA"/>
</dbReference>
<feature type="domain" description="Vps53 N-terminal" evidence="1">
    <location>
        <begin position="44"/>
        <end position="378"/>
    </location>
</feature>
<dbReference type="VEuPathDB" id="AmoebaDB:EHI8A_184980"/>
<dbReference type="GO" id="GO:0005829">
    <property type="term" value="C:cytosol"/>
    <property type="evidence" value="ECO:0007669"/>
    <property type="project" value="GOC"/>
</dbReference>
<dbReference type="VEuPathDB" id="AmoebaDB:EHI7A_071140"/>
<proteinExistence type="predicted"/>
<evidence type="ECO:0000313" key="3">
    <source>
        <dbReference type="Proteomes" id="UP000078387"/>
    </source>
</evidence>
<protein>
    <recommendedName>
        <fullName evidence="1">Vps53 N-terminal domain-containing protein</fullName>
    </recommendedName>
</protein>
<sequence>MEKSQPSTNPIDLNSECFDPISFINRNIAVFDSNKLNKLAESTVKEQIAIQKSVFETLQKQDRLEEEATKSLRIAPDKFNDVRQSLNSLNGDTQYTEALLKGICDGVTLLGLARTNIGFVVKLLHHLQQLDVLIQTCEQALKDNLPLSAADSLRTAKLIIETYADVKDVDVFATTIMKLHHLCNDIITITKEVVVQFESNGSNKRQMRDYFSLVDELFDEYKHSFISYLATHLTLGYTNAFPLNAPQSSLSNIDQRYKWFLDKIKVAKYKYDNTLPSSWRFWEVMAQDFCATSKESFHELLEKSSKGDAELFTTCLVKAIRTTRAFENEILKRVSTNNDKPLIFEGIIGKCFDGYMDFYIEKERENVMTFLNKFIKEEFFEVDDGVVVLLSSKDLILYYRKCSERCASLTHGEPLMELCKVIASCTVEYAKSLQQRMSTPNKREMIKRQCLVINTLKYIYFRIERLLTVSFGELGEEIKEPMTNMQNGIIKIVGEIVEQLVVTILKPVDDIMTNMTKENWSPVEGETNWEIDYVDKMTICIKKNMGIIDDYLVNDYYLQICELTTALFCEKYIDTLFKLKRINEFGAQMLLMDYSQGKNFFLKLPNRKNPITLDGIGDTSVKNTIYDVNEYSTECSKEYSKAEGILKILQITDKDKAMSTCQYFFPEMSADFFPKVWALRDNRMLSAVTSKLNFSFYKSKKEQIAKAFSTILN</sequence>
<dbReference type="GO" id="GO:0000938">
    <property type="term" value="C:GARP complex"/>
    <property type="evidence" value="ECO:0007669"/>
    <property type="project" value="InterPro"/>
</dbReference>
<dbReference type="InterPro" id="IPR039766">
    <property type="entry name" value="Vps53"/>
</dbReference>